<evidence type="ECO:0000256" key="3">
    <source>
        <dbReference type="ARBA" id="ARBA00022630"/>
    </source>
</evidence>
<dbReference type="PANTHER" id="PTHR43673">
    <property type="entry name" value="NAD(P)H NITROREDUCTASE YDGI-RELATED"/>
    <property type="match status" value="1"/>
</dbReference>
<proteinExistence type="inferred from homology"/>
<name>A0A521EI14_9BACT</name>
<dbReference type="Pfam" id="PF00881">
    <property type="entry name" value="Nitroreductase"/>
    <property type="match status" value="1"/>
</dbReference>
<evidence type="ECO:0000256" key="4">
    <source>
        <dbReference type="ARBA" id="ARBA00022643"/>
    </source>
</evidence>
<gene>
    <name evidence="7" type="ORF">SAMN06265219_11259</name>
</gene>
<evidence type="ECO:0000256" key="5">
    <source>
        <dbReference type="ARBA" id="ARBA00023002"/>
    </source>
</evidence>
<keyword evidence="8" id="KW-1185">Reference proteome</keyword>
<feature type="domain" description="Nitroreductase" evidence="6">
    <location>
        <begin position="7"/>
        <end position="183"/>
    </location>
</feature>
<dbReference type="GO" id="GO:0016491">
    <property type="term" value="F:oxidoreductase activity"/>
    <property type="evidence" value="ECO:0007669"/>
    <property type="project" value="UniProtKB-KW"/>
</dbReference>
<evidence type="ECO:0000256" key="2">
    <source>
        <dbReference type="ARBA" id="ARBA00007118"/>
    </source>
</evidence>
<sequence length="214" mass="24405">MNFHDALKWRYATKKMTGETVPQEKVDRILEAIRMAPTSMGFQPFTVFTITDPEIKEQILPIANGQTQVRDGSHLLIFAAWTEITEERIEDYMNLTAEERKLSLQELQPLRNMLNGAASQSPEKMFEWSARQAYIAFGFGMAAAAVEEVDATPMEGFNPEALDELLDLPSKGLRSVLMLPLGYRDEENDWLAPMKKVRRPKDEFFQEAKVAEMA</sequence>
<keyword evidence="4" id="KW-0288">FMN</keyword>
<protein>
    <submittedName>
        <fullName evidence="7">Nitroreductase</fullName>
    </submittedName>
</protein>
<dbReference type="PANTHER" id="PTHR43673:SF2">
    <property type="entry name" value="NITROREDUCTASE"/>
    <property type="match status" value="1"/>
</dbReference>
<reference evidence="7 8" key="1">
    <citation type="submission" date="2017-05" db="EMBL/GenBank/DDBJ databases">
        <authorList>
            <person name="Varghese N."/>
            <person name="Submissions S."/>
        </authorList>
    </citation>
    <scope>NUCLEOTIDE SEQUENCE [LARGE SCALE GENOMIC DNA]</scope>
    <source>
        <strain evidence="7 8">DSM 21985</strain>
    </source>
</reference>
<dbReference type="Proteomes" id="UP000317557">
    <property type="component" value="Unassembled WGS sequence"/>
</dbReference>
<dbReference type="RefSeq" id="WP_142455211.1">
    <property type="nucleotide sequence ID" value="NZ_FXTP01000012.1"/>
</dbReference>
<evidence type="ECO:0000256" key="1">
    <source>
        <dbReference type="ARBA" id="ARBA00001917"/>
    </source>
</evidence>
<evidence type="ECO:0000259" key="6">
    <source>
        <dbReference type="Pfam" id="PF00881"/>
    </source>
</evidence>
<dbReference type="OrthoDB" id="9809288at2"/>
<accession>A0A521EI14</accession>
<comment type="similarity">
    <text evidence="2">Belongs to the nitroreductase family.</text>
</comment>
<organism evidence="7 8">
    <name type="scientific">Gracilimonas mengyeensis</name>
    <dbReference type="NCBI Taxonomy" id="1302730"/>
    <lineage>
        <taxon>Bacteria</taxon>
        <taxon>Pseudomonadati</taxon>
        <taxon>Balneolota</taxon>
        <taxon>Balneolia</taxon>
        <taxon>Balneolales</taxon>
        <taxon>Balneolaceae</taxon>
        <taxon>Gracilimonas</taxon>
    </lineage>
</organism>
<evidence type="ECO:0000313" key="7">
    <source>
        <dbReference type="EMBL" id="SMO83535.1"/>
    </source>
</evidence>
<dbReference type="AlphaFoldDB" id="A0A521EI14"/>
<keyword evidence="3" id="KW-0285">Flavoprotein</keyword>
<dbReference type="EMBL" id="FXTP01000012">
    <property type="protein sequence ID" value="SMO83535.1"/>
    <property type="molecule type" value="Genomic_DNA"/>
</dbReference>
<keyword evidence="5" id="KW-0560">Oxidoreductase</keyword>
<dbReference type="InterPro" id="IPR029479">
    <property type="entry name" value="Nitroreductase"/>
</dbReference>
<evidence type="ECO:0000313" key="8">
    <source>
        <dbReference type="Proteomes" id="UP000317557"/>
    </source>
</evidence>
<comment type="cofactor">
    <cofactor evidence="1">
        <name>FMN</name>
        <dbReference type="ChEBI" id="CHEBI:58210"/>
    </cofactor>
</comment>
<dbReference type="InterPro" id="IPR000415">
    <property type="entry name" value="Nitroreductase-like"/>
</dbReference>
<dbReference type="Gene3D" id="3.40.109.10">
    <property type="entry name" value="NADH Oxidase"/>
    <property type="match status" value="1"/>
</dbReference>
<dbReference type="SUPFAM" id="SSF55469">
    <property type="entry name" value="FMN-dependent nitroreductase-like"/>
    <property type="match status" value="1"/>
</dbReference>